<comment type="similarity">
    <text evidence="7">Belongs to the fluoride channel Fluc/FEX (TC 1.A.43) family.</text>
</comment>
<reference evidence="11" key="2">
    <citation type="submission" date="2023-06" db="EMBL/GenBank/DDBJ databases">
        <authorList>
            <consortium name="Lawrence Berkeley National Laboratory"/>
            <person name="Haridas S."/>
            <person name="Hensen N."/>
            <person name="Bonometti L."/>
            <person name="Westerberg I."/>
            <person name="Brannstrom I.O."/>
            <person name="Guillou S."/>
            <person name="Cros-Aarteil S."/>
            <person name="Calhoun S."/>
            <person name="Kuo A."/>
            <person name="Mondo S."/>
            <person name="Pangilinan J."/>
            <person name="Riley R."/>
            <person name="Labutti K."/>
            <person name="Andreopoulos B."/>
            <person name="Lipzen A."/>
            <person name="Chen C."/>
            <person name="Yanf M."/>
            <person name="Daum C."/>
            <person name="Ng V."/>
            <person name="Clum A."/>
            <person name="Steindorff A."/>
            <person name="Ohm R."/>
            <person name="Martin F."/>
            <person name="Silar P."/>
            <person name="Natvig D."/>
            <person name="Lalanne C."/>
            <person name="Gautier V."/>
            <person name="Ament-Velasquez S.L."/>
            <person name="Kruys A."/>
            <person name="Hutchinson M.I."/>
            <person name="Powell A.J."/>
            <person name="Barry K."/>
            <person name="Miller A.N."/>
            <person name="Grigoriev I.V."/>
            <person name="Debuchy R."/>
            <person name="Gladieux P."/>
            <person name="Thoren M.H."/>
            <person name="Johannesson H."/>
        </authorList>
    </citation>
    <scope>NUCLEOTIDE SEQUENCE</scope>
    <source>
        <strain evidence="11">CBS 958.72</strain>
    </source>
</reference>
<keyword evidence="6 10" id="KW-0472">Membrane</keyword>
<proteinExistence type="inferred from homology"/>
<feature type="transmembrane region" description="Helical" evidence="10">
    <location>
        <begin position="482"/>
        <end position="504"/>
    </location>
</feature>
<dbReference type="EMBL" id="JAULSN010000002">
    <property type="protein sequence ID" value="KAK3379611.1"/>
    <property type="molecule type" value="Genomic_DNA"/>
</dbReference>
<dbReference type="GO" id="GO:1903425">
    <property type="term" value="F:fluoride transmembrane transporter activity"/>
    <property type="evidence" value="ECO:0007669"/>
    <property type="project" value="TreeGrafter"/>
</dbReference>
<evidence type="ECO:0000313" key="12">
    <source>
        <dbReference type="Proteomes" id="UP001287356"/>
    </source>
</evidence>
<dbReference type="Pfam" id="PF02537">
    <property type="entry name" value="CRCB"/>
    <property type="match status" value="2"/>
</dbReference>
<feature type="transmembrane region" description="Helical" evidence="10">
    <location>
        <begin position="183"/>
        <end position="202"/>
    </location>
</feature>
<feature type="transmembrane region" description="Helical" evidence="10">
    <location>
        <begin position="418"/>
        <end position="437"/>
    </location>
</feature>
<feature type="transmembrane region" description="Helical" evidence="10">
    <location>
        <begin position="352"/>
        <end position="372"/>
    </location>
</feature>
<dbReference type="InterPro" id="IPR003691">
    <property type="entry name" value="FluC"/>
</dbReference>
<dbReference type="Proteomes" id="UP001287356">
    <property type="component" value="Unassembled WGS sequence"/>
</dbReference>
<feature type="compositionally biased region" description="Low complexity" evidence="9">
    <location>
        <begin position="44"/>
        <end position="58"/>
    </location>
</feature>
<evidence type="ECO:0000256" key="4">
    <source>
        <dbReference type="ARBA" id="ARBA00022692"/>
    </source>
</evidence>
<dbReference type="PANTHER" id="PTHR28259:SF1">
    <property type="entry name" value="FLUORIDE EXPORT PROTEIN 1-RELATED"/>
    <property type="match status" value="1"/>
</dbReference>
<feature type="region of interest" description="Disordered" evidence="9">
    <location>
        <begin position="1"/>
        <end position="141"/>
    </location>
</feature>
<feature type="compositionally biased region" description="Basic and acidic residues" evidence="9">
    <location>
        <begin position="1"/>
        <end position="12"/>
    </location>
</feature>
<organism evidence="11 12">
    <name type="scientific">Lasiosphaeria ovina</name>
    <dbReference type="NCBI Taxonomy" id="92902"/>
    <lineage>
        <taxon>Eukaryota</taxon>
        <taxon>Fungi</taxon>
        <taxon>Dikarya</taxon>
        <taxon>Ascomycota</taxon>
        <taxon>Pezizomycotina</taxon>
        <taxon>Sordariomycetes</taxon>
        <taxon>Sordariomycetidae</taxon>
        <taxon>Sordariales</taxon>
        <taxon>Lasiosphaeriaceae</taxon>
        <taxon>Lasiosphaeria</taxon>
    </lineage>
</organism>
<feature type="region of interest" description="Disordered" evidence="9">
    <location>
        <begin position="218"/>
        <end position="238"/>
    </location>
</feature>
<evidence type="ECO:0000256" key="9">
    <source>
        <dbReference type="SAM" id="MobiDB-lite"/>
    </source>
</evidence>
<evidence type="ECO:0000256" key="3">
    <source>
        <dbReference type="ARBA" id="ARBA00022475"/>
    </source>
</evidence>
<comment type="subcellular location">
    <subcellularLocation>
        <location evidence="2">Cell membrane</location>
        <topology evidence="2">Multi-pass membrane protein</topology>
    </subcellularLocation>
</comment>
<evidence type="ECO:0000256" key="1">
    <source>
        <dbReference type="ARBA" id="ARBA00002598"/>
    </source>
</evidence>
<evidence type="ECO:0000256" key="2">
    <source>
        <dbReference type="ARBA" id="ARBA00004651"/>
    </source>
</evidence>
<feature type="compositionally biased region" description="Basic and acidic residues" evidence="9">
    <location>
        <begin position="101"/>
        <end position="141"/>
    </location>
</feature>
<evidence type="ECO:0000256" key="10">
    <source>
        <dbReference type="SAM" id="Phobius"/>
    </source>
</evidence>
<gene>
    <name evidence="11" type="ORF">B0T24DRAFT_569809</name>
</gene>
<dbReference type="PANTHER" id="PTHR28259">
    <property type="entry name" value="FLUORIDE EXPORT PROTEIN 1-RELATED"/>
    <property type="match status" value="1"/>
</dbReference>
<evidence type="ECO:0000256" key="5">
    <source>
        <dbReference type="ARBA" id="ARBA00022989"/>
    </source>
</evidence>
<evidence type="ECO:0000256" key="8">
    <source>
        <dbReference type="ARBA" id="ARBA00035585"/>
    </source>
</evidence>
<sequence length="517" mass="55180">MPGPRRSTDCSSRRPSKSSAEYSPPESYHNLDGALAPVRDAGDASTTQQPQRQPSSRSSAREARNARRASTASRVDYDNPDAYANLDEVIDVSPVQNPDEEPIRRFETLEQVRSRDQEYARDQRLERKASGGEPHTEESGRVKISRLATQVYTVSYLVLFSILGTLARLGLQALTSSYPGTPVIFASLWPNFAGSAVMGFLAEDRMLFRDALHANRTLEAKQGEGPDHESGGSGESPTAADLAAAKKKHATLKKTIPLYIGLATGFCGSFTSFSSFIRDMFFALSNELTAPGTGAEAARNGGYSFMAVVAVLLVTVSLSLSGLFIGAHLAIALEPVTPALTCLFTRKIVDRLAVVLGFGSWIGAVLLCIWPPDRRGGGGGGGQETWRGTATFTLVFAPLGCLCRFYASLWLNGRIVSFPLGTFAVNMAGTAVLGMAWDLAHVPLGGAVGCQVLQGVQDGFCGCLTTVSTWVAELAALRRRHAYVYGGASVAVGLALLVVIMGSLKWTDGYAALLCTH</sequence>
<feature type="compositionally biased region" description="Basic and acidic residues" evidence="9">
    <location>
        <begin position="218"/>
        <end position="230"/>
    </location>
</feature>
<reference evidence="11" key="1">
    <citation type="journal article" date="2023" name="Mol. Phylogenet. Evol.">
        <title>Genome-scale phylogeny and comparative genomics of the fungal order Sordariales.</title>
        <authorList>
            <person name="Hensen N."/>
            <person name="Bonometti L."/>
            <person name="Westerberg I."/>
            <person name="Brannstrom I.O."/>
            <person name="Guillou S."/>
            <person name="Cros-Aarteil S."/>
            <person name="Calhoun S."/>
            <person name="Haridas S."/>
            <person name="Kuo A."/>
            <person name="Mondo S."/>
            <person name="Pangilinan J."/>
            <person name="Riley R."/>
            <person name="LaButti K."/>
            <person name="Andreopoulos B."/>
            <person name="Lipzen A."/>
            <person name="Chen C."/>
            <person name="Yan M."/>
            <person name="Daum C."/>
            <person name="Ng V."/>
            <person name="Clum A."/>
            <person name="Steindorff A."/>
            <person name="Ohm R.A."/>
            <person name="Martin F."/>
            <person name="Silar P."/>
            <person name="Natvig D.O."/>
            <person name="Lalanne C."/>
            <person name="Gautier V."/>
            <person name="Ament-Velasquez S.L."/>
            <person name="Kruys A."/>
            <person name="Hutchinson M.I."/>
            <person name="Powell A.J."/>
            <person name="Barry K."/>
            <person name="Miller A.N."/>
            <person name="Grigoriev I.V."/>
            <person name="Debuchy R."/>
            <person name="Gladieux P."/>
            <person name="Hiltunen Thoren M."/>
            <person name="Johannesson H."/>
        </authorList>
    </citation>
    <scope>NUCLEOTIDE SEQUENCE</scope>
    <source>
        <strain evidence="11">CBS 958.72</strain>
    </source>
</reference>
<feature type="transmembrane region" description="Helical" evidence="10">
    <location>
        <begin position="305"/>
        <end position="331"/>
    </location>
</feature>
<keyword evidence="3" id="KW-1003">Cell membrane</keyword>
<accession>A0AAE0TSC2</accession>
<keyword evidence="4 10" id="KW-0812">Transmembrane</keyword>
<keyword evidence="12" id="KW-1185">Reference proteome</keyword>
<dbReference type="GO" id="GO:0005886">
    <property type="term" value="C:plasma membrane"/>
    <property type="evidence" value="ECO:0007669"/>
    <property type="project" value="UniProtKB-SubCell"/>
</dbReference>
<evidence type="ECO:0000256" key="6">
    <source>
        <dbReference type="ARBA" id="ARBA00023136"/>
    </source>
</evidence>
<keyword evidence="5 10" id="KW-1133">Transmembrane helix</keyword>
<dbReference type="AlphaFoldDB" id="A0AAE0TSC2"/>
<comment type="catalytic activity">
    <reaction evidence="8">
        <text>fluoride(in) = fluoride(out)</text>
        <dbReference type="Rhea" id="RHEA:76159"/>
        <dbReference type="ChEBI" id="CHEBI:17051"/>
    </reaction>
    <physiologicalReaction direction="left-to-right" evidence="8">
        <dbReference type="Rhea" id="RHEA:76160"/>
    </physiologicalReaction>
</comment>
<comment type="function">
    <text evidence="1">Fluoride channel required for the rapid expulsion of cytoplasmic fluoride.</text>
</comment>
<protein>
    <submittedName>
        <fullName evidence="11">CrcB-like protein-domain-containing protein</fullName>
    </submittedName>
</protein>
<evidence type="ECO:0000256" key="7">
    <source>
        <dbReference type="ARBA" id="ARBA00035120"/>
    </source>
</evidence>
<feature type="transmembrane region" description="Helical" evidence="10">
    <location>
        <begin position="151"/>
        <end position="171"/>
    </location>
</feature>
<name>A0AAE0TSC2_9PEZI</name>
<feature type="transmembrane region" description="Helical" evidence="10">
    <location>
        <begin position="392"/>
        <end position="411"/>
    </location>
</feature>
<evidence type="ECO:0000313" key="11">
    <source>
        <dbReference type="EMBL" id="KAK3379611.1"/>
    </source>
</evidence>
<comment type="caution">
    <text evidence="11">The sequence shown here is derived from an EMBL/GenBank/DDBJ whole genome shotgun (WGS) entry which is preliminary data.</text>
</comment>
<feature type="transmembrane region" description="Helical" evidence="10">
    <location>
        <begin position="256"/>
        <end position="277"/>
    </location>
</feature>